<gene>
    <name evidence="1" type="ORF">FLL46_23955</name>
</gene>
<dbReference type="AlphaFoldDB" id="A0A545U036"/>
<protein>
    <submittedName>
        <fullName evidence="1">Uncharacterized protein</fullName>
    </submittedName>
</protein>
<accession>A0A545U036</accession>
<dbReference type="Proteomes" id="UP000315439">
    <property type="component" value="Unassembled WGS sequence"/>
</dbReference>
<name>A0A545U036_9GAMM</name>
<organism evidence="1 2">
    <name type="scientific">Aliikangiella coralliicola</name>
    <dbReference type="NCBI Taxonomy" id="2592383"/>
    <lineage>
        <taxon>Bacteria</taxon>
        <taxon>Pseudomonadati</taxon>
        <taxon>Pseudomonadota</taxon>
        <taxon>Gammaproteobacteria</taxon>
        <taxon>Oceanospirillales</taxon>
        <taxon>Pleioneaceae</taxon>
        <taxon>Aliikangiella</taxon>
    </lineage>
</organism>
<sequence>MENLQTAIRENNFAISEHCKALSLSATQLELASEASTHSLEAGRTQFAALSAGMDVVLKESGVSIQEAMEKVEAYEKTQKELRKALFPSLLNSTH</sequence>
<reference evidence="1 2" key="1">
    <citation type="submission" date="2019-07" db="EMBL/GenBank/DDBJ databases">
        <title>Draft genome for Aliikangiella sp. M105.</title>
        <authorList>
            <person name="Wang G."/>
        </authorList>
    </citation>
    <scope>NUCLEOTIDE SEQUENCE [LARGE SCALE GENOMIC DNA]</scope>
    <source>
        <strain evidence="1 2">M105</strain>
    </source>
</reference>
<proteinExistence type="predicted"/>
<evidence type="ECO:0000313" key="2">
    <source>
        <dbReference type="Proteomes" id="UP000315439"/>
    </source>
</evidence>
<dbReference type="RefSeq" id="WP_142934482.1">
    <property type="nucleotide sequence ID" value="NZ_ML660171.1"/>
</dbReference>
<keyword evidence="2" id="KW-1185">Reference proteome</keyword>
<evidence type="ECO:0000313" key="1">
    <source>
        <dbReference type="EMBL" id="TQV82826.1"/>
    </source>
</evidence>
<comment type="caution">
    <text evidence="1">The sequence shown here is derived from an EMBL/GenBank/DDBJ whole genome shotgun (WGS) entry which is preliminary data.</text>
</comment>
<dbReference type="EMBL" id="VIKS01000015">
    <property type="protein sequence ID" value="TQV82826.1"/>
    <property type="molecule type" value="Genomic_DNA"/>
</dbReference>